<dbReference type="InterPro" id="IPR004573">
    <property type="entry name" value="rRNA_ssu_MeTfrase_B"/>
</dbReference>
<evidence type="ECO:0000256" key="3">
    <source>
        <dbReference type="ARBA" id="ARBA00007494"/>
    </source>
</evidence>
<dbReference type="PROSITE" id="PS01153">
    <property type="entry name" value="NOL1_NOP2_SUN"/>
    <property type="match status" value="1"/>
</dbReference>
<gene>
    <name evidence="16" type="ORF">HNQ41_000270</name>
</gene>
<dbReference type="InterPro" id="IPR006027">
    <property type="entry name" value="NusB_RsmB_TIM44"/>
</dbReference>
<dbReference type="SUPFAM" id="SSF53335">
    <property type="entry name" value="S-adenosyl-L-methionine-dependent methyltransferases"/>
    <property type="match status" value="1"/>
</dbReference>
<dbReference type="InterPro" id="IPR018314">
    <property type="entry name" value="RsmB/NOL1/NOP2-like_CS"/>
</dbReference>
<evidence type="ECO:0000256" key="7">
    <source>
        <dbReference type="ARBA" id="ARBA00022603"/>
    </source>
</evidence>
<keyword evidence="9 14" id="KW-0949">S-adenosyl-L-methionine</keyword>
<keyword evidence="8 14" id="KW-0808">Transferase</keyword>
<sequence length="450" mass="50773">MKKMNVREAALEVLEKIEKNQAYSHLLLNHTIKKANLSSKDVPLLTEIVYGTLQRKKTIDFYLSSFVKRKLDRIDTWVLVLLRISVYQIHYLEKIPDRAVVHEAVEIAKRRGHKGIANMVNGTLRSMQRSEWPEFSTIKDPVERLAVETSHPDWLMERWIDQYGFDKARDLAVANLQSARQTARVNTTKTSVDEVLNRLADEGIHAEKGHLASDNIVVMKGTIAATDTFKDGFVTIQDEGSMLVTEVLAPKPGETVLDACAAPGGKTTHIAERLLGRGKVHALDVHDHKVSLIDEQAKRLGLSSIIKAQTLDARRSGEQFKQGQFDRILLDAPCSGLGVLRRKPDIKWTKSVQDIENITNVQTQLLDAVAPLLKVGGTLVYSTCTIDKSENDWQIEQFLKRNPEFIVHANEEVLLPKQIGQHLHDHGKIQLFPDDTDTDGFFIVKLEKQH</sequence>
<evidence type="ECO:0000256" key="14">
    <source>
        <dbReference type="PROSITE-ProRule" id="PRU01023"/>
    </source>
</evidence>
<evidence type="ECO:0000256" key="4">
    <source>
        <dbReference type="ARBA" id="ARBA00012140"/>
    </source>
</evidence>
<keyword evidence="7 14" id="KW-0489">Methyltransferase</keyword>
<accession>A0A840QL94</accession>
<feature type="active site" description="Nucleophile" evidence="14">
    <location>
        <position position="384"/>
    </location>
</feature>
<dbReference type="InterPro" id="IPR029063">
    <property type="entry name" value="SAM-dependent_MTases_sf"/>
</dbReference>
<dbReference type="EMBL" id="JACHHB010000001">
    <property type="protein sequence ID" value="MBB5172130.1"/>
    <property type="molecule type" value="Genomic_DNA"/>
</dbReference>
<dbReference type="Gene3D" id="3.40.50.150">
    <property type="entry name" value="Vaccinia Virus protein VP39"/>
    <property type="match status" value="1"/>
</dbReference>
<dbReference type="FunFam" id="1.10.940.10:FF:000006">
    <property type="entry name" value="16S rRNA (Cytosine(967)-C(5))-methyltransferase RsmB"/>
    <property type="match status" value="1"/>
</dbReference>
<dbReference type="InterPro" id="IPR001678">
    <property type="entry name" value="MeTrfase_RsmB-F_NOP2_dom"/>
</dbReference>
<evidence type="ECO:0000313" key="16">
    <source>
        <dbReference type="EMBL" id="MBB5172130.1"/>
    </source>
</evidence>
<dbReference type="PRINTS" id="PR02008">
    <property type="entry name" value="RCMTFAMILY"/>
</dbReference>
<dbReference type="GO" id="GO:0003723">
    <property type="term" value="F:RNA binding"/>
    <property type="evidence" value="ECO:0007669"/>
    <property type="project" value="UniProtKB-UniRule"/>
</dbReference>
<evidence type="ECO:0000313" key="17">
    <source>
        <dbReference type="Proteomes" id="UP000551878"/>
    </source>
</evidence>
<dbReference type="InterPro" id="IPR023267">
    <property type="entry name" value="RCMT"/>
</dbReference>
<dbReference type="PANTHER" id="PTHR22807:SF53">
    <property type="entry name" value="RIBOSOMAL RNA SMALL SUBUNIT METHYLTRANSFERASE B-RELATED"/>
    <property type="match status" value="1"/>
</dbReference>
<feature type="binding site" evidence="14">
    <location>
        <position position="284"/>
    </location>
    <ligand>
        <name>S-adenosyl-L-methionine</name>
        <dbReference type="ChEBI" id="CHEBI:59789"/>
    </ligand>
</feature>
<dbReference type="Proteomes" id="UP000551878">
    <property type="component" value="Unassembled WGS sequence"/>
</dbReference>
<keyword evidence="6" id="KW-0698">rRNA processing</keyword>
<feature type="binding site" evidence="14">
    <location>
        <position position="331"/>
    </location>
    <ligand>
        <name>S-adenosyl-L-methionine</name>
        <dbReference type="ChEBI" id="CHEBI:59789"/>
    </ligand>
</feature>
<dbReference type="CDD" id="cd02440">
    <property type="entry name" value="AdoMet_MTases"/>
    <property type="match status" value="1"/>
</dbReference>
<dbReference type="GO" id="GO:0008649">
    <property type="term" value="F:rRNA methyltransferase activity"/>
    <property type="evidence" value="ECO:0007669"/>
    <property type="project" value="InterPro"/>
</dbReference>
<dbReference type="GO" id="GO:0005737">
    <property type="term" value="C:cytoplasm"/>
    <property type="evidence" value="ECO:0007669"/>
    <property type="project" value="UniProtKB-SubCell"/>
</dbReference>
<dbReference type="GO" id="GO:0006355">
    <property type="term" value="P:regulation of DNA-templated transcription"/>
    <property type="evidence" value="ECO:0007669"/>
    <property type="project" value="InterPro"/>
</dbReference>
<evidence type="ECO:0000256" key="12">
    <source>
        <dbReference type="ARBA" id="ARBA00031088"/>
    </source>
</evidence>
<comment type="similarity">
    <text evidence="3 14">Belongs to the class I-like SAM-binding methyltransferase superfamily. RsmB/NOP family.</text>
</comment>
<evidence type="ECO:0000256" key="13">
    <source>
        <dbReference type="ARBA" id="ARBA00047283"/>
    </source>
</evidence>
<dbReference type="InterPro" id="IPR049560">
    <property type="entry name" value="MeTrfase_RsmB-F_NOP2_cat"/>
</dbReference>
<evidence type="ECO:0000256" key="11">
    <source>
        <dbReference type="ARBA" id="ARBA00030399"/>
    </source>
</evidence>
<evidence type="ECO:0000256" key="8">
    <source>
        <dbReference type="ARBA" id="ARBA00022679"/>
    </source>
</evidence>
<comment type="caution">
    <text evidence="16">The sequence shown here is derived from an EMBL/GenBank/DDBJ whole genome shotgun (WGS) entry which is preliminary data.</text>
</comment>
<dbReference type="PROSITE" id="PS51686">
    <property type="entry name" value="SAM_MT_RSMB_NOP"/>
    <property type="match status" value="1"/>
</dbReference>
<dbReference type="Pfam" id="PF01189">
    <property type="entry name" value="Methyltr_RsmB-F"/>
    <property type="match status" value="1"/>
</dbReference>
<proteinExistence type="inferred from homology"/>
<evidence type="ECO:0000256" key="5">
    <source>
        <dbReference type="ARBA" id="ARBA00022490"/>
    </source>
</evidence>
<comment type="function">
    <text evidence="1">Specifically methylates the cytosine at position 967 (m5C967) of 16S rRNA.</text>
</comment>
<dbReference type="Pfam" id="PF22458">
    <property type="entry name" value="RsmF-B_ferredox"/>
    <property type="match status" value="1"/>
</dbReference>
<keyword evidence="5" id="KW-0963">Cytoplasm</keyword>
<evidence type="ECO:0000259" key="15">
    <source>
        <dbReference type="PROSITE" id="PS51686"/>
    </source>
</evidence>
<keyword evidence="10 14" id="KW-0694">RNA-binding</keyword>
<dbReference type="SUPFAM" id="SSF48013">
    <property type="entry name" value="NusB-like"/>
    <property type="match status" value="1"/>
</dbReference>
<reference evidence="16 17" key="1">
    <citation type="submission" date="2020-08" db="EMBL/GenBank/DDBJ databases">
        <title>Genomic Encyclopedia of Type Strains, Phase IV (KMG-IV): sequencing the most valuable type-strain genomes for metagenomic binning, comparative biology and taxonomic classification.</title>
        <authorList>
            <person name="Goeker M."/>
        </authorList>
    </citation>
    <scope>NUCLEOTIDE SEQUENCE [LARGE SCALE GENOMIC DNA]</scope>
    <source>
        <strain evidence="16 17">DSM 24696</strain>
    </source>
</reference>
<evidence type="ECO:0000256" key="9">
    <source>
        <dbReference type="ARBA" id="ARBA00022691"/>
    </source>
</evidence>
<dbReference type="InterPro" id="IPR035926">
    <property type="entry name" value="NusB-like_sf"/>
</dbReference>
<dbReference type="PANTHER" id="PTHR22807">
    <property type="entry name" value="NOP2 YEAST -RELATED NOL1/NOP2/FMU SUN DOMAIN-CONTAINING"/>
    <property type="match status" value="1"/>
</dbReference>
<dbReference type="AlphaFoldDB" id="A0A840QL94"/>
<dbReference type="FunFam" id="3.40.50.150:FF:000022">
    <property type="entry name" value="Ribosomal RNA small subunit methyltransferase B"/>
    <property type="match status" value="1"/>
</dbReference>
<organism evidence="16 17">
    <name type="scientific">Texcoconibacillus texcoconensis</name>
    <dbReference type="NCBI Taxonomy" id="1095777"/>
    <lineage>
        <taxon>Bacteria</taxon>
        <taxon>Bacillati</taxon>
        <taxon>Bacillota</taxon>
        <taxon>Bacilli</taxon>
        <taxon>Bacillales</taxon>
        <taxon>Bacillaceae</taxon>
        <taxon>Texcoconibacillus</taxon>
    </lineage>
</organism>
<dbReference type="Pfam" id="PF01029">
    <property type="entry name" value="NusB"/>
    <property type="match status" value="1"/>
</dbReference>
<evidence type="ECO:0000256" key="1">
    <source>
        <dbReference type="ARBA" id="ARBA00002724"/>
    </source>
</evidence>
<evidence type="ECO:0000256" key="6">
    <source>
        <dbReference type="ARBA" id="ARBA00022552"/>
    </source>
</evidence>
<feature type="domain" description="SAM-dependent MTase RsmB/NOP-type" evidence="15">
    <location>
        <begin position="171"/>
        <end position="449"/>
    </location>
</feature>
<dbReference type="NCBIfam" id="NF011494">
    <property type="entry name" value="PRK14902.1"/>
    <property type="match status" value="1"/>
</dbReference>
<protein>
    <recommendedName>
        <fullName evidence="4">16S rRNA (cytosine(967)-C(5))-methyltransferase</fullName>
        <ecNumber evidence="4">2.1.1.176</ecNumber>
    </recommendedName>
    <alternativeName>
        <fullName evidence="11">16S rRNA m5C967 methyltransferase</fullName>
    </alternativeName>
    <alternativeName>
        <fullName evidence="12">rRNA (cytosine-C(5)-)-methyltransferase RsmB</fullName>
    </alternativeName>
</protein>
<dbReference type="FunFam" id="3.30.70.1170:FF:000003">
    <property type="entry name" value="16S rRNA (Cytosine(967)-C(5))-methyltransferase RsmB"/>
    <property type="match status" value="1"/>
</dbReference>
<dbReference type="Gene3D" id="1.10.940.10">
    <property type="entry name" value="NusB-like"/>
    <property type="match status" value="1"/>
</dbReference>
<dbReference type="RefSeq" id="WP_184662604.1">
    <property type="nucleotide sequence ID" value="NZ_JACHHB010000001.1"/>
</dbReference>
<dbReference type="InterPro" id="IPR054728">
    <property type="entry name" value="RsmB-like_ferredoxin"/>
</dbReference>
<evidence type="ECO:0000256" key="10">
    <source>
        <dbReference type="ARBA" id="ARBA00022884"/>
    </source>
</evidence>
<comment type="subcellular location">
    <subcellularLocation>
        <location evidence="2">Cytoplasm</location>
    </subcellularLocation>
</comment>
<feature type="binding site" evidence="14">
    <location>
        <position position="312"/>
    </location>
    <ligand>
        <name>S-adenosyl-L-methionine</name>
        <dbReference type="ChEBI" id="CHEBI:59789"/>
    </ligand>
</feature>
<dbReference type="Gene3D" id="3.30.70.1170">
    <property type="entry name" value="Sun protein, domain 3"/>
    <property type="match status" value="1"/>
</dbReference>
<name>A0A840QL94_9BACI</name>
<evidence type="ECO:0000256" key="2">
    <source>
        <dbReference type="ARBA" id="ARBA00004496"/>
    </source>
</evidence>
<keyword evidence="17" id="KW-1185">Reference proteome</keyword>
<dbReference type="EC" id="2.1.1.176" evidence="4"/>
<feature type="binding site" evidence="14">
    <location>
        <begin position="260"/>
        <end position="266"/>
    </location>
    <ligand>
        <name>S-adenosyl-L-methionine</name>
        <dbReference type="ChEBI" id="CHEBI:59789"/>
    </ligand>
</feature>
<comment type="catalytic activity">
    <reaction evidence="13">
        <text>cytidine(967) in 16S rRNA + S-adenosyl-L-methionine = 5-methylcytidine(967) in 16S rRNA + S-adenosyl-L-homocysteine + H(+)</text>
        <dbReference type="Rhea" id="RHEA:42748"/>
        <dbReference type="Rhea" id="RHEA-COMP:10219"/>
        <dbReference type="Rhea" id="RHEA-COMP:10220"/>
        <dbReference type="ChEBI" id="CHEBI:15378"/>
        <dbReference type="ChEBI" id="CHEBI:57856"/>
        <dbReference type="ChEBI" id="CHEBI:59789"/>
        <dbReference type="ChEBI" id="CHEBI:74483"/>
        <dbReference type="ChEBI" id="CHEBI:82748"/>
        <dbReference type="EC" id="2.1.1.176"/>
    </reaction>
</comment>
<dbReference type="NCBIfam" id="TIGR00563">
    <property type="entry name" value="rsmB"/>
    <property type="match status" value="1"/>
</dbReference>